<dbReference type="InterPro" id="IPR010297">
    <property type="entry name" value="DUF900_hydrolase"/>
</dbReference>
<accession>A0A1G7LM05</accession>
<gene>
    <name evidence="2" type="ORF">SAMN04487996_11125</name>
</gene>
<dbReference type="RefSeq" id="WP_090153247.1">
    <property type="nucleotide sequence ID" value="NZ_FNAN01000011.1"/>
</dbReference>
<evidence type="ECO:0008006" key="4">
    <source>
        <dbReference type="Google" id="ProtNLM"/>
    </source>
</evidence>
<sequence length="455" mass="51484">MEGIINDDLDRQSQRPGPNGTQPLLTKGTKVTIIRAENDGRTLWYVTSGGTKVIANKVELDAYSGLSDLDKSHFFICYRANKAGIPVIDMADAPSKLAFANLPPAPNRDFKVMELFPEVWATGVTQAVTRLPESRKHVFVYIHGFDWEPGLKLELVPQFVQSYLAHPQNSVANVLYFGWPSYGWRKKADDRSIGYGEQFTRNGLFEYFEVLSRKLKEAGKTLNLVVHSFGHQLLNGMVNPGDGHSIPTGIFENIFLMAPDITHLAVQKGGVQLRNMRRKFKGPHFHYNYTPLKQLAKNVHIYYDPSDYLLYVSSKQFNLNENTAAFDPRPDAEGLTTDFRNLGSYGDEIFKNDPNLQLEEGFNFYNVLDIIKNSTDPEPDPLYYGFLDNTDDAMAKAREGDYSGIKLLSTFWDRHFLMNHHAYLFSCRPVVAHVLQRLAGADAQPPVREEEAPIV</sequence>
<evidence type="ECO:0000256" key="1">
    <source>
        <dbReference type="SAM" id="MobiDB-lite"/>
    </source>
</evidence>
<feature type="compositionally biased region" description="Polar residues" evidence="1">
    <location>
        <begin position="14"/>
        <end position="24"/>
    </location>
</feature>
<proteinExistence type="predicted"/>
<dbReference type="Pfam" id="PF05990">
    <property type="entry name" value="DUF900"/>
    <property type="match status" value="1"/>
</dbReference>
<evidence type="ECO:0000313" key="2">
    <source>
        <dbReference type="EMBL" id="SDF50441.1"/>
    </source>
</evidence>
<dbReference type="STRING" id="659014.SAMN04487996_11125"/>
<keyword evidence="3" id="KW-1185">Reference proteome</keyword>
<evidence type="ECO:0000313" key="3">
    <source>
        <dbReference type="Proteomes" id="UP000198748"/>
    </source>
</evidence>
<organism evidence="2 3">
    <name type="scientific">Dyadobacter soli</name>
    <dbReference type="NCBI Taxonomy" id="659014"/>
    <lineage>
        <taxon>Bacteria</taxon>
        <taxon>Pseudomonadati</taxon>
        <taxon>Bacteroidota</taxon>
        <taxon>Cytophagia</taxon>
        <taxon>Cytophagales</taxon>
        <taxon>Spirosomataceae</taxon>
        <taxon>Dyadobacter</taxon>
    </lineage>
</organism>
<protein>
    <recommendedName>
        <fullName evidence="4">Alpha/beta hydrolase</fullName>
    </recommendedName>
</protein>
<name>A0A1G7LM05_9BACT</name>
<reference evidence="3" key="1">
    <citation type="submission" date="2016-10" db="EMBL/GenBank/DDBJ databases">
        <authorList>
            <person name="Varghese N."/>
            <person name="Submissions S."/>
        </authorList>
    </citation>
    <scope>NUCLEOTIDE SEQUENCE [LARGE SCALE GENOMIC DNA]</scope>
    <source>
        <strain evidence="3">DSM 25329</strain>
    </source>
</reference>
<dbReference type="AlphaFoldDB" id="A0A1G7LM05"/>
<dbReference type="Proteomes" id="UP000198748">
    <property type="component" value="Unassembled WGS sequence"/>
</dbReference>
<feature type="region of interest" description="Disordered" evidence="1">
    <location>
        <begin position="1"/>
        <end position="25"/>
    </location>
</feature>
<dbReference type="OrthoDB" id="912258at2"/>
<dbReference type="EMBL" id="FNAN01000011">
    <property type="protein sequence ID" value="SDF50441.1"/>
    <property type="molecule type" value="Genomic_DNA"/>
</dbReference>